<evidence type="ECO:0000313" key="2">
    <source>
        <dbReference type="Proteomes" id="UP000178991"/>
    </source>
</evidence>
<comment type="caution">
    <text evidence="1">The sequence shown here is derived from an EMBL/GenBank/DDBJ whole genome shotgun (WGS) entry which is preliminary data.</text>
</comment>
<evidence type="ECO:0000313" key="1">
    <source>
        <dbReference type="EMBL" id="OGZ63165.1"/>
    </source>
</evidence>
<dbReference type="Proteomes" id="UP000178991">
    <property type="component" value="Unassembled WGS sequence"/>
</dbReference>
<gene>
    <name evidence="1" type="ORF">A2639_03135</name>
</gene>
<proteinExistence type="predicted"/>
<reference evidence="1 2" key="1">
    <citation type="journal article" date="2016" name="Nat. Commun.">
        <title>Thousands of microbial genomes shed light on interconnected biogeochemical processes in an aquifer system.</title>
        <authorList>
            <person name="Anantharaman K."/>
            <person name="Brown C.T."/>
            <person name="Hug L.A."/>
            <person name="Sharon I."/>
            <person name="Castelle C.J."/>
            <person name="Probst A.J."/>
            <person name="Thomas B.C."/>
            <person name="Singh A."/>
            <person name="Wilkins M.J."/>
            <person name="Karaoz U."/>
            <person name="Brodie E.L."/>
            <person name="Williams K.H."/>
            <person name="Hubbard S.S."/>
            <person name="Banfield J.F."/>
        </authorList>
    </citation>
    <scope>NUCLEOTIDE SEQUENCE [LARGE SCALE GENOMIC DNA]</scope>
</reference>
<dbReference type="AlphaFoldDB" id="A0A1G2HL30"/>
<name>A0A1G2HL30_9BACT</name>
<protein>
    <submittedName>
        <fullName evidence="1">Uncharacterized protein</fullName>
    </submittedName>
</protein>
<organism evidence="1 2">
    <name type="scientific">Candidatus Staskawiczbacteria bacterium RIFCSPHIGHO2_01_FULL_34_27</name>
    <dbReference type="NCBI Taxonomy" id="1802199"/>
    <lineage>
        <taxon>Bacteria</taxon>
        <taxon>Candidatus Staskawicziibacteriota</taxon>
    </lineage>
</organism>
<sequence length="75" mass="8531">MDLEGMVGPWIILPFSNHHCVSSRDAPENVGLKGLKDKLAPLNLLDFRRKIQAQRIMPGLFILQFLQKNMLITDS</sequence>
<dbReference type="EMBL" id="MHOL01000005">
    <property type="protein sequence ID" value="OGZ63165.1"/>
    <property type="molecule type" value="Genomic_DNA"/>
</dbReference>
<accession>A0A1G2HL30</accession>